<keyword evidence="9" id="KW-1185">Reference proteome</keyword>
<evidence type="ECO:0000256" key="5">
    <source>
        <dbReference type="ARBA" id="ARBA00023136"/>
    </source>
</evidence>
<dbReference type="PANTHER" id="PTHR33885:SF3">
    <property type="entry name" value="PHAGE SHOCK PROTEIN C"/>
    <property type="match status" value="1"/>
</dbReference>
<keyword evidence="2" id="KW-1003">Cell membrane</keyword>
<dbReference type="Pfam" id="PF04024">
    <property type="entry name" value="PspC"/>
    <property type="match status" value="1"/>
</dbReference>
<proteinExistence type="predicted"/>
<feature type="transmembrane region" description="Helical" evidence="6">
    <location>
        <begin position="39"/>
        <end position="63"/>
    </location>
</feature>
<evidence type="ECO:0000256" key="2">
    <source>
        <dbReference type="ARBA" id="ARBA00022475"/>
    </source>
</evidence>
<evidence type="ECO:0000256" key="4">
    <source>
        <dbReference type="ARBA" id="ARBA00022989"/>
    </source>
</evidence>
<evidence type="ECO:0000313" key="8">
    <source>
        <dbReference type="EMBL" id="OUL57120.1"/>
    </source>
</evidence>
<evidence type="ECO:0000259" key="7">
    <source>
        <dbReference type="Pfam" id="PF04024"/>
    </source>
</evidence>
<evidence type="ECO:0000256" key="3">
    <source>
        <dbReference type="ARBA" id="ARBA00022692"/>
    </source>
</evidence>
<gene>
    <name evidence="8" type="ORF">B1199_13155</name>
</gene>
<keyword evidence="4 6" id="KW-1133">Transmembrane helix</keyword>
<comment type="subcellular location">
    <subcellularLocation>
        <location evidence="1">Cell membrane</location>
        <topology evidence="1">Single-pass membrane protein</topology>
    </subcellularLocation>
</comment>
<sequence>MNRFDNSDAFYKDRLNKKISGVCAGLANGHDLPVWSTRLVTLILFFVFPVPILIAYFAAAMILPARYY</sequence>
<organism evidence="8 9">
    <name type="scientific">Pseudoalteromonas ulvae</name>
    <dbReference type="NCBI Taxonomy" id="107327"/>
    <lineage>
        <taxon>Bacteria</taxon>
        <taxon>Pseudomonadati</taxon>
        <taxon>Pseudomonadota</taxon>
        <taxon>Gammaproteobacteria</taxon>
        <taxon>Alteromonadales</taxon>
        <taxon>Pseudoalteromonadaceae</taxon>
        <taxon>Pseudoalteromonas</taxon>
    </lineage>
</organism>
<evidence type="ECO:0000313" key="9">
    <source>
        <dbReference type="Proteomes" id="UP000194841"/>
    </source>
</evidence>
<reference evidence="8 9" key="1">
    <citation type="submission" date="2017-02" db="EMBL/GenBank/DDBJ databases">
        <title>Pseudoalteromonas ulvae TC14 Genome.</title>
        <authorList>
            <person name="Molmeret M."/>
        </authorList>
    </citation>
    <scope>NUCLEOTIDE SEQUENCE [LARGE SCALE GENOMIC DNA]</scope>
    <source>
        <strain evidence="8">TC14</strain>
    </source>
</reference>
<comment type="caution">
    <text evidence="8">The sequence shown here is derived from an EMBL/GenBank/DDBJ whole genome shotgun (WGS) entry which is preliminary data.</text>
</comment>
<dbReference type="InterPro" id="IPR052027">
    <property type="entry name" value="PspC"/>
</dbReference>
<evidence type="ECO:0000256" key="6">
    <source>
        <dbReference type="SAM" id="Phobius"/>
    </source>
</evidence>
<protein>
    <recommendedName>
        <fullName evidence="7">Phage shock protein PspC N-terminal domain-containing protein</fullName>
    </recommendedName>
</protein>
<dbReference type="RefSeq" id="WP_086744580.1">
    <property type="nucleotide sequence ID" value="NZ_MWPV01000004.1"/>
</dbReference>
<dbReference type="PANTHER" id="PTHR33885">
    <property type="entry name" value="PHAGE SHOCK PROTEIN C"/>
    <property type="match status" value="1"/>
</dbReference>
<dbReference type="InterPro" id="IPR007168">
    <property type="entry name" value="Phageshock_PspC_N"/>
</dbReference>
<keyword evidence="3 6" id="KW-0812">Transmembrane</keyword>
<dbReference type="EMBL" id="MWPV01000004">
    <property type="protein sequence ID" value="OUL57120.1"/>
    <property type="molecule type" value="Genomic_DNA"/>
</dbReference>
<keyword evidence="5 6" id="KW-0472">Membrane</keyword>
<name>A0A244CNB8_PSEDV</name>
<evidence type="ECO:0000256" key="1">
    <source>
        <dbReference type="ARBA" id="ARBA00004162"/>
    </source>
</evidence>
<feature type="domain" description="Phage shock protein PspC N-terminal" evidence="7">
    <location>
        <begin position="10"/>
        <end position="65"/>
    </location>
</feature>
<dbReference type="AlphaFoldDB" id="A0A244CNB8"/>
<dbReference type="GO" id="GO:0005886">
    <property type="term" value="C:plasma membrane"/>
    <property type="evidence" value="ECO:0007669"/>
    <property type="project" value="UniProtKB-SubCell"/>
</dbReference>
<accession>A0A244CNB8</accession>
<dbReference type="OrthoDB" id="5772680at2"/>
<dbReference type="Proteomes" id="UP000194841">
    <property type="component" value="Unassembled WGS sequence"/>
</dbReference>